<protein>
    <submittedName>
        <fullName evidence="1">Uncharacterized protein</fullName>
    </submittedName>
</protein>
<gene>
    <name evidence="1" type="ORF">CEXT_407601</name>
</gene>
<keyword evidence="2" id="KW-1185">Reference proteome</keyword>
<comment type="caution">
    <text evidence="1">The sequence shown here is derived from an EMBL/GenBank/DDBJ whole genome shotgun (WGS) entry which is preliminary data.</text>
</comment>
<evidence type="ECO:0000313" key="1">
    <source>
        <dbReference type="EMBL" id="GIY46637.1"/>
    </source>
</evidence>
<organism evidence="1 2">
    <name type="scientific">Caerostris extrusa</name>
    <name type="common">Bark spider</name>
    <name type="synonym">Caerostris bankana</name>
    <dbReference type="NCBI Taxonomy" id="172846"/>
    <lineage>
        <taxon>Eukaryota</taxon>
        <taxon>Metazoa</taxon>
        <taxon>Ecdysozoa</taxon>
        <taxon>Arthropoda</taxon>
        <taxon>Chelicerata</taxon>
        <taxon>Arachnida</taxon>
        <taxon>Araneae</taxon>
        <taxon>Araneomorphae</taxon>
        <taxon>Entelegynae</taxon>
        <taxon>Araneoidea</taxon>
        <taxon>Araneidae</taxon>
        <taxon>Caerostris</taxon>
    </lineage>
</organism>
<proteinExistence type="predicted"/>
<name>A0AAV4TNT9_CAEEX</name>
<accession>A0AAV4TNT9</accession>
<reference evidence="1 2" key="1">
    <citation type="submission" date="2021-06" db="EMBL/GenBank/DDBJ databases">
        <title>Caerostris extrusa draft genome.</title>
        <authorList>
            <person name="Kono N."/>
            <person name="Arakawa K."/>
        </authorList>
    </citation>
    <scope>NUCLEOTIDE SEQUENCE [LARGE SCALE GENOMIC DNA]</scope>
</reference>
<sequence length="119" mass="13786">MGEGTPICSKMLANPNRKADWPQLRPEIYFHLMCGDVFAGFLSHPFRNDYASERNARAPFMRNFETACKPFPLLSLCCCPKTEREWRLIIASDTENSLSVCVCSEIITFCRKRDFKKIR</sequence>
<dbReference type="Proteomes" id="UP001054945">
    <property type="component" value="Unassembled WGS sequence"/>
</dbReference>
<dbReference type="AlphaFoldDB" id="A0AAV4TNT9"/>
<evidence type="ECO:0000313" key="2">
    <source>
        <dbReference type="Proteomes" id="UP001054945"/>
    </source>
</evidence>
<dbReference type="EMBL" id="BPLR01011451">
    <property type="protein sequence ID" value="GIY46637.1"/>
    <property type="molecule type" value="Genomic_DNA"/>
</dbReference>